<dbReference type="PANTHER" id="PTHR14517:SF6">
    <property type="entry name" value="RE41410P"/>
    <property type="match status" value="1"/>
</dbReference>
<dbReference type="VEuPathDB" id="TriTrypDB:ADEAN_001013100"/>
<evidence type="ECO:0000313" key="10">
    <source>
        <dbReference type="EMBL" id="CAD2222587.1"/>
    </source>
</evidence>
<comment type="subcellular location">
    <subcellularLocation>
        <location evidence="1">Cytoplasm</location>
        <location evidence="1">Cytoskeleton</location>
        <location evidence="1">Flagellum axoneme</location>
    </subcellularLocation>
</comment>
<dbReference type="EMBL" id="LR877171">
    <property type="protein sequence ID" value="CAD2222587.1"/>
    <property type="molecule type" value="Genomic_DNA"/>
</dbReference>
<evidence type="ECO:0000256" key="4">
    <source>
        <dbReference type="ARBA" id="ARBA00022846"/>
    </source>
</evidence>
<evidence type="ECO:0000256" key="2">
    <source>
        <dbReference type="ARBA" id="ARBA00006875"/>
    </source>
</evidence>
<dbReference type="Pfam" id="PF05914">
    <property type="entry name" value="RIB43A"/>
    <property type="match status" value="1"/>
</dbReference>
<evidence type="ECO:0000256" key="3">
    <source>
        <dbReference type="ARBA" id="ARBA00022490"/>
    </source>
</evidence>
<proteinExistence type="inferred from homology"/>
<dbReference type="OrthoDB" id="429119at2759"/>
<organism evidence="10 11">
    <name type="scientific">Angomonas deanei</name>
    <dbReference type="NCBI Taxonomy" id="59799"/>
    <lineage>
        <taxon>Eukaryota</taxon>
        <taxon>Discoba</taxon>
        <taxon>Euglenozoa</taxon>
        <taxon>Kinetoplastea</taxon>
        <taxon>Metakinetoplastina</taxon>
        <taxon>Trypanosomatida</taxon>
        <taxon>Trypanosomatidae</taxon>
        <taxon>Strigomonadinae</taxon>
        <taxon>Angomonas</taxon>
    </lineage>
</organism>
<evidence type="ECO:0000256" key="6">
    <source>
        <dbReference type="ARBA" id="ARBA00023069"/>
    </source>
</evidence>
<evidence type="ECO:0000256" key="5">
    <source>
        <dbReference type="ARBA" id="ARBA00023054"/>
    </source>
</evidence>
<keyword evidence="4" id="KW-0282">Flagellum</keyword>
<evidence type="ECO:0000256" key="7">
    <source>
        <dbReference type="ARBA" id="ARBA00023212"/>
    </source>
</evidence>
<evidence type="ECO:0000256" key="8">
    <source>
        <dbReference type="ARBA" id="ARBA00023273"/>
    </source>
</evidence>
<dbReference type="Proteomes" id="UP000515908">
    <property type="component" value="Chromosome 27"/>
</dbReference>
<accession>A0A7G2CTL0</accession>
<evidence type="ECO:0000256" key="1">
    <source>
        <dbReference type="ARBA" id="ARBA00004611"/>
    </source>
</evidence>
<comment type="subunit">
    <text evidence="9">Microtubule inner protein component of sperm flagellar doublet microtubules.</text>
</comment>
<keyword evidence="6" id="KW-0969">Cilium</keyword>
<evidence type="ECO:0000256" key="9">
    <source>
        <dbReference type="ARBA" id="ARBA00046435"/>
    </source>
</evidence>
<sequence length="199" mass="24303">MEREAERMFDERNEEVNYRTYMIEKNMNEQRRLIERNTATFNKALAEQQRREAIRAKEEETRLGLEEIAYQTNSDFLNEREGVVSGLGETVKSERFKGLSEEQRARIREEQNEQLQQLRRRRLMEVEENKQWSQQENMQVRMAQALDRQQERERHAEMLALAEHNRMQAEAAKTRTQKLNELYTNEVDEDYYKYWNRME</sequence>
<reference evidence="10 11" key="1">
    <citation type="submission" date="2020-08" db="EMBL/GenBank/DDBJ databases">
        <authorList>
            <person name="Newling K."/>
            <person name="Davey J."/>
            <person name="Forrester S."/>
        </authorList>
    </citation>
    <scope>NUCLEOTIDE SEQUENCE [LARGE SCALE GENOMIC DNA]</scope>
    <source>
        <strain evidence="11">Crithidia deanei Carvalho (ATCC PRA-265)</strain>
    </source>
</reference>
<dbReference type="PANTHER" id="PTHR14517">
    <property type="entry name" value="RIB43A-RELATED"/>
    <property type="match status" value="1"/>
</dbReference>
<protein>
    <submittedName>
        <fullName evidence="10">RIB43A, putative</fullName>
    </submittedName>
</protein>
<gene>
    <name evidence="10" type="ORF">ADEAN_001013100</name>
</gene>
<comment type="similarity">
    <text evidence="2">Belongs to the RIB43A family.</text>
</comment>
<keyword evidence="7" id="KW-0206">Cytoskeleton</keyword>
<keyword evidence="5" id="KW-0175">Coiled coil</keyword>
<dbReference type="AlphaFoldDB" id="A0A7G2CTL0"/>
<keyword evidence="8" id="KW-0966">Cell projection</keyword>
<name>A0A7G2CTL0_9TRYP</name>
<keyword evidence="11" id="KW-1185">Reference proteome</keyword>
<keyword evidence="3" id="KW-0963">Cytoplasm</keyword>
<evidence type="ECO:0000313" key="11">
    <source>
        <dbReference type="Proteomes" id="UP000515908"/>
    </source>
</evidence>
<dbReference type="InterPro" id="IPR008805">
    <property type="entry name" value="RIB43A"/>
</dbReference>